<dbReference type="Proteomes" id="UP000660262">
    <property type="component" value="Unassembled WGS sequence"/>
</dbReference>
<dbReference type="PANTHER" id="PTHR47449:SF2">
    <property type="entry name" value="GLYCEROPHOSPHODIESTER PHOSPHODIESTERASE GDPD4"/>
    <property type="match status" value="1"/>
</dbReference>
<keyword evidence="5" id="KW-1133">Transmembrane helix</keyword>
<dbReference type="EMBL" id="BNJQ01000001">
    <property type="protein sequence ID" value="GHP01537.1"/>
    <property type="molecule type" value="Genomic_DNA"/>
</dbReference>
<dbReference type="GO" id="GO:0008889">
    <property type="term" value="F:glycerophosphodiester phosphodiesterase activity"/>
    <property type="evidence" value="ECO:0007669"/>
    <property type="project" value="UniProtKB-EC"/>
</dbReference>
<keyword evidence="5" id="KW-0472">Membrane</keyword>
<accession>A0A830H8Q4</accession>
<feature type="compositionally biased region" description="Gly residues" evidence="4">
    <location>
        <begin position="30"/>
        <end position="43"/>
    </location>
</feature>
<dbReference type="SUPFAM" id="SSF51695">
    <property type="entry name" value="PLC-like phosphodiesterases"/>
    <property type="match status" value="1"/>
</dbReference>
<evidence type="ECO:0000256" key="5">
    <source>
        <dbReference type="SAM" id="Phobius"/>
    </source>
</evidence>
<dbReference type="CDD" id="cd08556">
    <property type="entry name" value="GDPD"/>
    <property type="match status" value="1"/>
</dbReference>
<evidence type="ECO:0000256" key="4">
    <source>
        <dbReference type="SAM" id="MobiDB-lite"/>
    </source>
</evidence>
<dbReference type="GO" id="GO:0006629">
    <property type="term" value="P:lipid metabolic process"/>
    <property type="evidence" value="ECO:0007669"/>
    <property type="project" value="InterPro"/>
</dbReference>
<dbReference type="PANTHER" id="PTHR47449">
    <property type="entry name" value="GLYCEROPHOSPHODIESTER PHOSPHODIESTERASE GDPD4"/>
    <property type="match status" value="1"/>
</dbReference>
<dbReference type="GO" id="GO:0006071">
    <property type="term" value="P:glycerol metabolic process"/>
    <property type="evidence" value="ECO:0007669"/>
    <property type="project" value="UniProtKB-KW"/>
</dbReference>
<sequence>MASRRGHALSPAGAYLARPPSAPQHTTHTAGGGDNAGGQGQGTGTWVQGALAWTGVVGASPAKANKARQRKDSDDVSGTLPLHHGSAARNDRGIFAWRKRRGGASSRVRTILILGAFAAAALNVYLVLRGLGAIEPILRAVGWDKGARTGDADILGDDTPKQAERKAEDRLDKGEPSDAFCTGARLRGWGAPPALLVCAHGTFDNVTLEERAQPNTLLAFQQALDAGVSCVEVDAARTIDGELLVLHRRELGRYLPADEMRRQVCEFTKREIMDLTRGGAHNLPPLNVATVYDALHLSLSHRLGGVSRAIVDLKVCEGDNGIELDARELVRDVVLTLRRVGCGSRCLVWAKSDEAVARTKSVDDLTQTGYVVMNHTASSLSTGHDVTIRGMAVPEGHTNQRGLDWTQLGRSEVVAMYYGTLDAARLAEVHRHGKELYAWVANDAPSMTHCLDHFVDGVVTNHPARLMAARDIRLAACRARYRANTPDDGG</sequence>
<dbReference type="Pfam" id="PF03009">
    <property type="entry name" value="GDPD"/>
    <property type="match status" value="1"/>
</dbReference>
<gene>
    <name evidence="7" type="ORF">PPROV_000029300</name>
</gene>
<comment type="caution">
    <text evidence="7">The sequence shown here is derived from an EMBL/GenBank/DDBJ whole genome shotgun (WGS) entry which is preliminary data.</text>
</comment>
<dbReference type="Gene3D" id="3.20.20.190">
    <property type="entry name" value="Phosphatidylinositol (PI) phosphodiesterase"/>
    <property type="match status" value="1"/>
</dbReference>
<feature type="compositionally biased region" description="Basic and acidic residues" evidence="4">
    <location>
        <begin position="158"/>
        <end position="175"/>
    </location>
</feature>
<keyword evidence="2" id="KW-0319">Glycerol metabolism</keyword>
<keyword evidence="8" id="KW-1185">Reference proteome</keyword>
<dbReference type="InterPro" id="IPR044236">
    <property type="entry name" value="GDPD4"/>
</dbReference>
<organism evidence="7 8">
    <name type="scientific">Pycnococcus provasolii</name>
    <dbReference type="NCBI Taxonomy" id="41880"/>
    <lineage>
        <taxon>Eukaryota</taxon>
        <taxon>Viridiplantae</taxon>
        <taxon>Chlorophyta</taxon>
        <taxon>Pseudoscourfieldiophyceae</taxon>
        <taxon>Pseudoscourfieldiales</taxon>
        <taxon>Pycnococcaceae</taxon>
        <taxon>Pycnococcus</taxon>
    </lineage>
</organism>
<feature type="region of interest" description="Disordered" evidence="4">
    <location>
        <begin position="1"/>
        <end position="44"/>
    </location>
</feature>
<feature type="region of interest" description="Disordered" evidence="4">
    <location>
        <begin position="151"/>
        <end position="175"/>
    </location>
</feature>
<evidence type="ECO:0000313" key="8">
    <source>
        <dbReference type="Proteomes" id="UP000660262"/>
    </source>
</evidence>
<feature type="domain" description="GP-PDE" evidence="6">
    <location>
        <begin position="195"/>
        <end position="470"/>
    </location>
</feature>
<keyword evidence="5" id="KW-0812">Transmembrane</keyword>
<dbReference type="OrthoDB" id="1058301at2759"/>
<feature type="transmembrane region" description="Helical" evidence="5">
    <location>
        <begin position="108"/>
        <end position="128"/>
    </location>
</feature>
<evidence type="ECO:0000313" key="7">
    <source>
        <dbReference type="EMBL" id="GHP01537.1"/>
    </source>
</evidence>
<protein>
    <recommendedName>
        <fullName evidence="1">glycerophosphodiester phosphodiesterase</fullName>
        <ecNumber evidence="1">3.1.4.46</ecNumber>
    </recommendedName>
</protein>
<dbReference type="InterPro" id="IPR017946">
    <property type="entry name" value="PLC-like_Pdiesterase_TIM-brl"/>
</dbReference>
<dbReference type="AlphaFoldDB" id="A0A830H8Q4"/>
<evidence type="ECO:0000256" key="1">
    <source>
        <dbReference type="ARBA" id="ARBA00012247"/>
    </source>
</evidence>
<feature type="region of interest" description="Disordered" evidence="4">
    <location>
        <begin position="61"/>
        <end position="85"/>
    </location>
</feature>
<evidence type="ECO:0000256" key="2">
    <source>
        <dbReference type="ARBA" id="ARBA00022798"/>
    </source>
</evidence>
<comment type="catalytic activity">
    <reaction evidence="3">
        <text>a sn-glycero-3-phosphodiester + H2O = an alcohol + sn-glycerol 3-phosphate + H(+)</text>
        <dbReference type="Rhea" id="RHEA:12969"/>
        <dbReference type="ChEBI" id="CHEBI:15377"/>
        <dbReference type="ChEBI" id="CHEBI:15378"/>
        <dbReference type="ChEBI" id="CHEBI:30879"/>
        <dbReference type="ChEBI" id="CHEBI:57597"/>
        <dbReference type="ChEBI" id="CHEBI:83408"/>
        <dbReference type="EC" id="3.1.4.46"/>
    </reaction>
</comment>
<proteinExistence type="predicted"/>
<dbReference type="EC" id="3.1.4.46" evidence="1"/>
<name>A0A830H8Q4_9CHLO</name>
<dbReference type="PROSITE" id="PS50007">
    <property type="entry name" value="PIPLC_X_DOMAIN"/>
    <property type="match status" value="1"/>
</dbReference>
<reference evidence="7" key="1">
    <citation type="submission" date="2020-10" db="EMBL/GenBank/DDBJ databases">
        <title>Unveiling of a novel bifunctional photoreceptor, Dualchrome1, isolated from a cosmopolitan green alga.</title>
        <authorList>
            <person name="Suzuki S."/>
            <person name="Kawachi M."/>
        </authorList>
    </citation>
    <scope>NUCLEOTIDE SEQUENCE</scope>
    <source>
        <strain evidence="7">NIES 2893</strain>
    </source>
</reference>
<dbReference type="PROSITE" id="PS51704">
    <property type="entry name" value="GP_PDE"/>
    <property type="match status" value="1"/>
</dbReference>
<evidence type="ECO:0000256" key="3">
    <source>
        <dbReference type="ARBA" id="ARBA00047512"/>
    </source>
</evidence>
<dbReference type="InterPro" id="IPR030395">
    <property type="entry name" value="GP_PDE_dom"/>
</dbReference>
<evidence type="ECO:0000259" key="6">
    <source>
        <dbReference type="PROSITE" id="PS51704"/>
    </source>
</evidence>